<keyword evidence="4 6" id="KW-0472">Membrane</keyword>
<feature type="transmembrane region" description="Helical" evidence="6">
    <location>
        <begin position="20"/>
        <end position="49"/>
    </location>
</feature>
<organism evidence="8 9">
    <name type="scientific">Corallococcus macrosporus DSM 14697</name>
    <dbReference type="NCBI Taxonomy" id="1189310"/>
    <lineage>
        <taxon>Bacteria</taxon>
        <taxon>Pseudomonadati</taxon>
        <taxon>Myxococcota</taxon>
        <taxon>Myxococcia</taxon>
        <taxon>Myxococcales</taxon>
        <taxon>Cystobacterineae</taxon>
        <taxon>Myxococcaceae</taxon>
        <taxon>Corallococcus</taxon>
    </lineage>
</organism>
<evidence type="ECO:0000256" key="1">
    <source>
        <dbReference type="ARBA" id="ARBA00004141"/>
    </source>
</evidence>
<feature type="transmembrane region" description="Helical" evidence="6">
    <location>
        <begin position="370"/>
        <end position="392"/>
    </location>
</feature>
<feature type="transmembrane region" description="Helical" evidence="6">
    <location>
        <begin position="184"/>
        <end position="202"/>
    </location>
</feature>
<comment type="subcellular location">
    <subcellularLocation>
        <location evidence="1">Membrane</location>
        <topology evidence="1">Multi-pass membrane protein</topology>
    </subcellularLocation>
</comment>
<dbReference type="Pfam" id="PF04932">
    <property type="entry name" value="Wzy_C"/>
    <property type="match status" value="1"/>
</dbReference>
<evidence type="ECO:0000256" key="3">
    <source>
        <dbReference type="ARBA" id="ARBA00022989"/>
    </source>
</evidence>
<keyword evidence="3 6" id="KW-1133">Transmembrane helix</keyword>
<keyword evidence="9" id="KW-1185">Reference proteome</keyword>
<dbReference type="KEGG" id="mmas:MYMAC_002875"/>
<dbReference type="InterPro" id="IPR007016">
    <property type="entry name" value="O-antigen_ligase-rel_domated"/>
</dbReference>
<feature type="transmembrane region" description="Helical" evidence="6">
    <location>
        <begin position="253"/>
        <end position="271"/>
    </location>
</feature>
<name>A0A250JUU8_9BACT</name>
<protein>
    <submittedName>
        <fullName evidence="8">Polymerase</fullName>
    </submittedName>
</protein>
<evidence type="ECO:0000313" key="8">
    <source>
        <dbReference type="EMBL" id="ATB47267.1"/>
    </source>
</evidence>
<dbReference type="Proteomes" id="UP000217343">
    <property type="component" value="Chromosome"/>
</dbReference>
<dbReference type="AlphaFoldDB" id="A0A250JUU8"/>
<gene>
    <name evidence="8" type="ORF">MYMAC_002875</name>
</gene>
<evidence type="ECO:0000256" key="4">
    <source>
        <dbReference type="ARBA" id="ARBA00023136"/>
    </source>
</evidence>
<dbReference type="EMBL" id="CP022203">
    <property type="protein sequence ID" value="ATB47267.1"/>
    <property type="molecule type" value="Genomic_DNA"/>
</dbReference>
<feature type="transmembrane region" description="Helical" evidence="6">
    <location>
        <begin position="104"/>
        <end position="136"/>
    </location>
</feature>
<keyword evidence="2 6" id="KW-0812">Transmembrane</keyword>
<evidence type="ECO:0000256" key="5">
    <source>
        <dbReference type="SAM" id="MobiDB-lite"/>
    </source>
</evidence>
<feature type="compositionally biased region" description="Low complexity" evidence="5">
    <location>
        <begin position="431"/>
        <end position="452"/>
    </location>
</feature>
<dbReference type="InterPro" id="IPR051533">
    <property type="entry name" value="WaaL-like"/>
</dbReference>
<dbReference type="GO" id="GO:0016020">
    <property type="term" value="C:membrane"/>
    <property type="evidence" value="ECO:0007669"/>
    <property type="project" value="UniProtKB-SubCell"/>
</dbReference>
<feature type="transmembrane region" description="Helical" evidence="6">
    <location>
        <begin position="61"/>
        <end position="84"/>
    </location>
</feature>
<evidence type="ECO:0000313" key="9">
    <source>
        <dbReference type="Proteomes" id="UP000217343"/>
    </source>
</evidence>
<dbReference type="PANTHER" id="PTHR37422:SF13">
    <property type="entry name" value="LIPOPOLYSACCHARIDE BIOSYNTHESIS PROTEIN PA4999-RELATED"/>
    <property type="match status" value="1"/>
</dbReference>
<feature type="transmembrane region" description="Helical" evidence="6">
    <location>
        <begin position="222"/>
        <end position="246"/>
    </location>
</feature>
<feature type="transmembrane region" description="Helical" evidence="6">
    <location>
        <begin position="335"/>
        <end position="358"/>
    </location>
</feature>
<reference evidence="8 9" key="1">
    <citation type="submission" date="2017-06" db="EMBL/GenBank/DDBJ databases">
        <title>Sequencing and comparative analysis of myxobacterial genomes.</title>
        <authorList>
            <person name="Rupp O."/>
            <person name="Goesmann A."/>
            <person name="Sogaard-Andersen L."/>
        </authorList>
    </citation>
    <scope>NUCLEOTIDE SEQUENCE [LARGE SCALE GENOMIC DNA]</scope>
    <source>
        <strain evidence="8 9">DSM 14697</strain>
    </source>
</reference>
<proteinExistence type="predicted"/>
<sequence>MGTASELPLDPRWRRAVNAVLVTWTVGLVLAEVVLQVATGAAVLLAVLLRVGGRLRLPPDVRAYVGASVGLCLWQAVSPAVALLTGAAEAWPRGARYGQVLDSVAGAAAACVGAAGVPWLLLAGVLAGGWLVAALLGMFQNRVRWSVELPAFLKLNLGRLHENFGTEESPRYAAGGFFSHRLRFAHGAIAALGPALAVLGGAEHARRRVLAGAVVMGMLLSIYNAFARAALGAALLVSVVALLLLVQGSARKVGLALLVALVAVVSMSPAWRARMEKALGNLYGGEREHAMVVGWSLVREHPLTGVGFGNHKPAALATQDETGITDLLATDSHNLWLTVWAETGLVGLLLALAMHGFLGRALIRRYREGSLAATGALLSWVGFHILAMVHYLPFHSSVYLSFSLVWGLGLCEGSERLRGGTARPALDALTEAPGAAPYPRAPPGAEASNTRR</sequence>
<dbReference type="PANTHER" id="PTHR37422">
    <property type="entry name" value="TEICHURONIC ACID BIOSYNTHESIS PROTEIN TUAE"/>
    <property type="match status" value="1"/>
</dbReference>
<feature type="region of interest" description="Disordered" evidence="5">
    <location>
        <begin position="430"/>
        <end position="452"/>
    </location>
</feature>
<accession>A0A250JUU8</accession>
<evidence type="ECO:0000256" key="6">
    <source>
        <dbReference type="SAM" id="Phobius"/>
    </source>
</evidence>
<evidence type="ECO:0000259" key="7">
    <source>
        <dbReference type="Pfam" id="PF04932"/>
    </source>
</evidence>
<feature type="domain" description="O-antigen ligase-related" evidence="7">
    <location>
        <begin position="214"/>
        <end position="351"/>
    </location>
</feature>
<evidence type="ECO:0000256" key="2">
    <source>
        <dbReference type="ARBA" id="ARBA00022692"/>
    </source>
</evidence>